<evidence type="ECO:0000256" key="7">
    <source>
        <dbReference type="ARBA" id="ARBA00047989"/>
    </source>
</evidence>
<evidence type="ECO:0000256" key="9">
    <source>
        <dbReference type="ARBA" id="ARBA00049893"/>
    </source>
</evidence>
<organism evidence="10 11">
    <name type="scientific">Comamonas terrigena</name>
    <dbReference type="NCBI Taxonomy" id="32013"/>
    <lineage>
        <taxon>Bacteria</taxon>
        <taxon>Pseudomonadati</taxon>
        <taxon>Pseudomonadota</taxon>
        <taxon>Betaproteobacteria</taxon>
        <taxon>Burkholderiales</taxon>
        <taxon>Comamonadaceae</taxon>
        <taxon>Comamonas</taxon>
    </lineage>
</organism>
<dbReference type="RefSeq" id="WP_066534284.1">
    <property type="nucleotide sequence ID" value="NZ_PDEA01000001.1"/>
</dbReference>
<keyword evidence="5" id="KW-0378">Hydrolase</keyword>
<evidence type="ECO:0000256" key="4">
    <source>
        <dbReference type="ARBA" id="ARBA00022723"/>
    </source>
</evidence>
<protein>
    <submittedName>
        <fullName evidence="10">Laccase</fullName>
    </submittedName>
</protein>
<evidence type="ECO:0000256" key="3">
    <source>
        <dbReference type="ARBA" id="ARBA00022679"/>
    </source>
</evidence>
<proteinExistence type="inferred from homology"/>
<sequence length="305" mass="31962">MRESAMMPVSHPWLVPEWPQIAGVQALFTTRAGGVSQAPFGSLNLGDHVRDDPAAVAANRRILTEAIQRSSPGARPVFLQQVHGCDVEALHAHTTDGVAADACVSDQSGAVCTIMVADCLPVLLAHRHVPVVAAAHAGWRGLVGQDGVGVLETVFARFARQVQARQVHSAPAALPHAAEVMSVQTVADIAADTQVWLGPCIGPTAFEVGSEVRQAFVTASAQAASCFTPGAVSGKWWANLPGLARQRLQALGLTGIYGNDGSTPWCTVTDSARFFSHRRDAAVLGSTGRMAACIWLEGQAPAARS</sequence>
<comment type="catalytic activity">
    <reaction evidence="1">
        <text>inosine + phosphate = alpha-D-ribose 1-phosphate + hypoxanthine</text>
        <dbReference type="Rhea" id="RHEA:27646"/>
        <dbReference type="ChEBI" id="CHEBI:17368"/>
        <dbReference type="ChEBI" id="CHEBI:17596"/>
        <dbReference type="ChEBI" id="CHEBI:43474"/>
        <dbReference type="ChEBI" id="CHEBI:57720"/>
        <dbReference type="EC" id="2.4.2.1"/>
    </reaction>
    <physiologicalReaction direction="left-to-right" evidence="1">
        <dbReference type="Rhea" id="RHEA:27647"/>
    </physiologicalReaction>
</comment>
<comment type="catalytic activity">
    <reaction evidence="7">
        <text>adenosine + H2O + H(+) = inosine + NH4(+)</text>
        <dbReference type="Rhea" id="RHEA:24408"/>
        <dbReference type="ChEBI" id="CHEBI:15377"/>
        <dbReference type="ChEBI" id="CHEBI:15378"/>
        <dbReference type="ChEBI" id="CHEBI:16335"/>
        <dbReference type="ChEBI" id="CHEBI:17596"/>
        <dbReference type="ChEBI" id="CHEBI:28938"/>
        <dbReference type="EC" id="3.5.4.4"/>
    </reaction>
    <physiologicalReaction direction="left-to-right" evidence="7">
        <dbReference type="Rhea" id="RHEA:24409"/>
    </physiologicalReaction>
</comment>
<evidence type="ECO:0000256" key="5">
    <source>
        <dbReference type="ARBA" id="ARBA00022801"/>
    </source>
</evidence>
<dbReference type="Pfam" id="PF02578">
    <property type="entry name" value="Cu-oxidase_4"/>
    <property type="match status" value="1"/>
</dbReference>
<reference evidence="11" key="1">
    <citation type="submission" date="2017-09" db="EMBL/GenBank/DDBJ databases">
        <title>FDA dAtabase for Regulatory Grade micrObial Sequences (FDA-ARGOS): Supporting development and validation of Infectious Disease Dx tests.</title>
        <authorList>
            <person name="Minogue T."/>
            <person name="Wolcott M."/>
            <person name="Wasieloski L."/>
            <person name="Aguilar W."/>
            <person name="Moore D."/>
            <person name="Tallon L."/>
            <person name="Sadzewicz L."/>
            <person name="Ott S."/>
            <person name="Zhao X."/>
            <person name="Nagaraj S."/>
            <person name="Vavikolanu K."/>
            <person name="Aluvathingal J."/>
            <person name="Nadendla S."/>
            <person name="Sichtig H."/>
        </authorList>
    </citation>
    <scope>NUCLEOTIDE SEQUENCE [LARGE SCALE GENOMIC DNA]</scope>
    <source>
        <strain evidence="11">FDAARGOS_394</strain>
    </source>
</reference>
<dbReference type="OrthoDB" id="4279at2"/>
<dbReference type="STRING" id="1219032.GCA_001515545_01121"/>
<dbReference type="GO" id="GO:0005507">
    <property type="term" value="F:copper ion binding"/>
    <property type="evidence" value="ECO:0007669"/>
    <property type="project" value="TreeGrafter"/>
</dbReference>
<dbReference type="InterPro" id="IPR011324">
    <property type="entry name" value="Cytotoxic_necrot_fac-like_cat"/>
</dbReference>
<comment type="caution">
    <text evidence="10">The sequence shown here is derived from an EMBL/GenBank/DDBJ whole genome shotgun (WGS) entry which is preliminary data.</text>
</comment>
<comment type="catalytic activity">
    <reaction evidence="8">
        <text>adenosine + phosphate = alpha-D-ribose 1-phosphate + adenine</text>
        <dbReference type="Rhea" id="RHEA:27642"/>
        <dbReference type="ChEBI" id="CHEBI:16335"/>
        <dbReference type="ChEBI" id="CHEBI:16708"/>
        <dbReference type="ChEBI" id="CHEBI:43474"/>
        <dbReference type="ChEBI" id="CHEBI:57720"/>
        <dbReference type="EC" id="2.4.2.1"/>
    </reaction>
    <physiologicalReaction direction="left-to-right" evidence="8">
        <dbReference type="Rhea" id="RHEA:27643"/>
    </physiologicalReaction>
</comment>
<comment type="similarity">
    <text evidence="2">Belongs to the purine nucleoside phosphorylase YfiH/LACC1 family.</text>
</comment>
<gene>
    <name evidence="10" type="ORF">CRM82_12850</name>
</gene>
<dbReference type="InterPro" id="IPR038371">
    <property type="entry name" value="Cu_polyphenol_OxRdtase_sf"/>
</dbReference>
<dbReference type="Proteomes" id="UP000220246">
    <property type="component" value="Unassembled WGS sequence"/>
</dbReference>
<evidence type="ECO:0000256" key="2">
    <source>
        <dbReference type="ARBA" id="ARBA00007353"/>
    </source>
</evidence>
<accession>A0A2A7UVH8</accession>
<dbReference type="EMBL" id="PDEA01000001">
    <property type="protein sequence ID" value="PEH89369.1"/>
    <property type="molecule type" value="Genomic_DNA"/>
</dbReference>
<dbReference type="PANTHER" id="PTHR30616:SF2">
    <property type="entry name" value="PURINE NUCLEOSIDE PHOSPHORYLASE LACC1"/>
    <property type="match status" value="1"/>
</dbReference>
<dbReference type="GO" id="GO:0017061">
    <property type="term" value="F:S-methyl-5-thioadenosine phosphorylase activity"/>
    <property type="evidence" value="ECO:0007669"/>
    <property type="project" value="UniProtKB-EC"/>
</dbReference>
<evidence type="ECO:0000313" key="10">
    <source>
        <dbReference type="EMBL" id="PEH89369.1"/>
    </source>
</evidence>
<keyword evidence="6" id="KW-0862">Zinc</keyword>
<dbReference type="InterPro" id="IPR003730">
    <property type="entry name" value="Cu_polyphenol_OxRdtase"/>
</dbReference>
<evidence type="ECO:0000256" key="8">
    <source>
        <dbReference type="ARBA" id="ARBA00048968"/>
    </source>
</evidence>
<name>A0A2A7UVH8_COMTR</name>
<evidence type="ECO:0000256" key="1">
    <source>
        <dbReference type="ARBA" id="ARBA00000553"/>
    </source>
</evidence>
<dbReference type="SUPFAM" id="SSF64438">
    <property type="entry name" value="CNF1/YfiH-like putative cysteine hydrolases"/>
    <property type="match status" value="1"/>
</dbReference>
<keyword evidence="4" id="KW-0479">Metal-binding</keyword>
<evidence type="ECO:0000256" key="6">
    <source>
        <dbReference type="ARBA" id="ARBA00022833"/>
    </source>
</evidence>
<dbReference type="CDD" id="cd16833">
    <property type="entry name" value="YfiH"/>
    <property type="match status" value="1"/>
</dbReference>
<keyword evidence="11" id="KW-1185">Reference proteome</keyword>
<comment type="catalytic activity">
    <reaction evidence="9">
        <text>S-methyl-5'-thioadenosine + phosphate = 5-(methylsulfanyl)-alpha-D-ribose 1-phosphate + adenine</text>
        <dbReference type="Rhea" id="RHEA:11852"/>
        <dbReference type="ChEBI" id="CHEBI:16708"/>
        <dbReference type="ChEBI" id="CHEBI:17509"/>
        <dbReference type="ChEBI" id="CHEBI:43474"/>
        <dbReference type="ChEBI" id="CHEBI:58533"/>
        <dbReference type="EC" id="2.4.2.28"/>
    </reaction>
    <physiologicalReaction direction="left-to-right" evidence="9">
        <dbReference type="Rhea" id="RHEA:11853"/>
    </physiologicalReaction>
</comment>
<evidence type="ECO:0000313" key="11">
    <source>
        <dbReference type="Proteomes" id="UP000220246"/>
    </source>
</evidence>
<dbReference type="AlphaFoldDB" id="A0A2A7UVH8"/>
<dbReference type="PANTHER" id="PTHR30616">
    <property type="entry name" value="UNCHARACTERIZED PROTEIN YFIH"/>
    <property type="match status" value="1"/>
</dbReference>
<keyword evidence="3" id="KW-0808">Transferase</keyword>
<dbReference type="GO" id="GO:0016787">
    <property type="term" value="F:hydrolase activity"/>
    <property type="evidence" value="ECO:0007669"/>
    <property type="project" value="UniProtKB-KW"/>
</dbReference>
<dbReference type="Gene3D" id="3.60.140.10">
    <property type="entry name" value="CNF1/YfiH-like putative cysteine hydrolases"/>
    <property type="match status" value="1"/>
</dbReference>